<dbReference type="AlphaFoldDB" id="A0A414M102"/>
<sequence length="275" mass="32419">MKKVAVIILNYNSWRETLNEITICVNVLNMNYKDIIVVDNASPNDSALNLKKESGEKGFIFLQSKENKGYSSGNNIGLRYAYDNKYEYALILNNDILFDDKMLVEKMLDIFSKNNHIAVVNTDVFSPDGHMFNRDAKKPTFFDYTLGTLMYRKRGRLIEDLGGYAYIYRPQGCCMMVDLNKMNEIDYMDEHTFLYFEEPILAERLLKKNYRCALCTTSKIIHNHSTTINSNMDRRKRRHVVHKSFRYYLREYRNFSTLQINICIFLNCLKMLVEQ</sequence>
<dbReference type="InterPro" id="IPR029044">
    <property type="entry name" value="Nucleotide-diphossugar_trans"/>
</dbReference>
<keyword evidence="2" id="KW-0808">Transferase</keyword>
<dbReference type="Proteomes" id="UP000283501">
    <property type="component" value="Unassembled WGS sequence"/>
</dbReference>
<dbReference type="RefSeq" id="WP_118141773.1">
    <property type="nucleotide sequence ID" value="NZ_QSKY01000022.1"/>
</dbReference>
<evidence type="ECO:0000259" key="1">
    <source>
        <dbReference type="Pfam" id="PF00535"/>
    </source>
</evidence>
<evidence type="ECO:0000313" key="3">
    <source>
        <dbReference type="Proteomes" id="UP000283501"/>
    </source>
</evidence>
<dbReference type="InterPro" id="IPR001173">
    <property type="entry name" value="Glyco_trans_2-like"/>
</dbReference>
<accession>A0A414M102</accession>
<reference evidence="2 3" key="1">
    <citation type="submission" date="2018-08" db="EMBL/GenBank/DDBJ databases">
        <title>A genome reference for cultivated species of the human gut microbiota.</title>
        <authorList>
            <person name="Zou Y."/>
            <person name="Xue W."/>
            <person name="Luo G."/>
        </authorList>
    </citation>
    <scope>NUCLEOTIDE SEQUENCE [LARGE SCALE GENOMIC DNA]</scope>
    <source>
        <strain evidence="2 3">AM26-2LB</strain>
    </source>
</reference>
<name>A0A414M102_9FIRM</name>
<dbReference type="GO" id="GO:0016740">
    <property type="term" value="F:transferase activity"/>
    <property type="evidence" value="ECO:0007669"/>
    <property type="project" value="UniProtKB-KW"/>
</dbReference>
<dbReference type="PANTHER" id="PTHR43179">
    <property type="entry name" value="RHAMNOSYLTRANSFERASE WBBL"/>
    <property type="match status" value="1"/>
</dbReference>
<dbReference type="EMBL" id="QSKY01000022">
    <property type="protein sequence ID" value="RHF01602.1"/>
    <property type="molecule type" value="Genomic_DNA"/>
</dbReference>
<organism evidence="2 3">
    <name type="scientific">Agathobacter rectalis</name>
    <dbReference type="NCBI Taxonomy" id="39491"/>
    <lineage>
        <taxon>Bacteria</taxon>
        <taxon>Bacillati</taxon>
        <taxon>Bacillota</taxon>
        <taxon>Clostridia</taxon>
        <taxon>Lachnospirales</taxon>
        <taxon>Lachnospiraceae</taxon>
        <taxon>Agathobacter</taxon>
    </lineage>
</organism>
<dbReference type="PANTHER" id="PTHR43179:SF10">
    <property type="entry name" value="GLYCOSYL TRANSFERASE"/>
    <property type="match status" value="1"/>
</dbReference>
<protein>
    <submittedName>
        <fullName evidence="2">Glycosyltransferase family 2 protein</fullName>
    </submittedName>
</protein>
<dbReference type="Gene3D" id="3.90.550.10">
    <property type="entry name" value="Spore Coat Polysaccharide Biosynthesis Protein SpsA, Chain A"/>
    <property type="match status" value="1"/>
</dbReference>
<comment type="caution">
    <text evidence="2">The sequence shown here is derived from an EMBL/GenBank/DDBJ whole genome shotgun (WGS) entry which is preliminary data.</text>
</comment>
<gene>
    <name evidence="2" type="ORF">DW703_12755</name>
</gene>
<dbReference type="SUPFAM" id="SSF53448">
    <property type="entry name" value="Nucleotide-diphospho-sugar transferases"/>
    <property type="match status" value="1"/>
</dbReference>
<feature type="domain" description="Glycosyltransferase 2-like" evidence="1">
    <location>
        <begin position="6"/>
        <end position="137"/>
    </location>
</feature>
<evidence type="ECO:0000313" key="2">
    <source>
        <dbReference type="EMBL" id="RHF01602.1"/>
    </source>
</evidence>
<proteinExistence type="predicted"/>
<dbReference type="Pfam" id="PF00535">
    <property type="entry name" value="Glycos_transf_2"/>
    <property type="match status" value="1"/>
</dbReference>